<evidence type="ECO:0000256" key="6">
    <source>
        <dbReference type="ARBA" id="ARBA00022989"/>
    </source>
</evidence>
<evidence type="ECO:0000256" key="7">
    <source>
        <dbReference type="ARBA" id="ARBA00023136"/>
    </source>
</evidence>
<evidence type="ECO:0000256" key="4">
    <source>
        <dbReference type="ARBA" id="ARBA00022692"/>
    </source>
</evidence>
<dbReference type="Pfam" id="PF01769">
    <property type="entry name" value="MgtE"/>
    <property type="match status" value="1"/>
</dbReference>
<keyword evidence="3" id="KW-0813">Transport</keyword>
<keyword evidence="7 8" id="KW-0472">Membrane</keyword>
<dbReference type="PANTHER" id="PTHR41394">
    <property type="entry name" value="MAGNESIUM TRANSPORTER MGTE"/>
    <property type="match status" value="1"/>
</dbReference>
<keyword evidence="5" id="KW-0460">Magnesium</keyword>
<evidence type="ECO:0000256" key="5">
    <source>
        <dbReference type="ARBA" id="ARBA00022842"/>
    </source>
</evidence>
<evidence type="ECO:0000256" key="2">
    <source>
        <dbReference type="ARBA" id="ARBA00009749"/>
    </source>
</evidence>
<dbReference type="Gene3D" id="1.10.357.20">
    <property type="entry name" value="SLC41 divalent cation transporters, integral membrane domain"/>
    <property type="match status" value="1"/>
</dbReference>
<gene>
    <name evidence="10" type="ORF">ACFQDL_20060</name>
</gene>
<reference evidence="11" key="1">
    <citation type="journal article" date="2019" name="Int. J. Syst. Evol. Microbiol.">
        <title>The Global Catalogue of Microorganisms (GCM) 10K type strain sequencing project: providing services to taxonomists for standard genome sequencing and annotation.</title>
        <authorList>
            <consortium name="The Broad Institute Genomics Platform"/>
            <consortium name="The Broad Institute Genome Sequencing Center for Infectious Disease"/>
            <person name="Wu L."/>
            <person name="Ma J."/>
        </authorList>
    </citation>
    <scope>NUCLEOTIDE SEQUENCE [LARGE SCALE GENOMIC DNA]</scope>
    <source>
        <strain evidence="11">NBRC 111756</strain>
    </source>
</reference>
<dbReference type="Proteomes" id="UP001596422">
    <property type="component" value="Unassembled WGS sequence"/>
</dbReference>
<dbReference type="SUPFAM" id="SSF161093">
    <property type="entry name" value="MgtE membrane domain-like"/>
    <property type="match status" value="1"/>
</dbReference>
<sequence length="117" mass="12022">MAVTMRGLALREISARHWGQLIAKEAAAASLNGLAIAGVTSLGVWLWSGSYGLVLVICLAMVLSMVIAGMAGATIPVLLTMLGQDPAQSSSIFLTTVTDVVGMFSFLGLATLLSGLL</sequence>
<feature type="transmembrane region" description="Helical" evidence="8">
    <location>
        <begin position="21"/>
        <end position="47"/>
    </location>
</feature>
<dbReference type="EMBL" id="JBHSWE010000001">
    <property type="protein sequence ID" value="MFC6672101.1"/>
    <property type="molecule type" value="Genomic_DNA"/>
</dbReference>
<keyword evidence="6 8" id="KW-1133">Transmembrane helix</keyword>
<evidence type="ECO:0000259" key="9">
    <source>
        <dbReference type="Pfam" id="PF01769"/>
    </source>
</evidence>
<comment type="similarity">
    <text evidence="2">Belongs to the SLC41A transporter family.</text>
</comment>
<keyword evidence="11" id="KW-1185">Reference proteome</keyword>
<feature type="domain" description="SLC41A/MgtE integral membrane" evidence="9">
    <location>
        <begin position="2"/>
        <end position="109"/>
    </location>
</feature>
<dbReference type="InterPro" id="IPR036739">
    <property type="entry name" value="SLC41_membr_dom_sf"/>
</dbReference>
<comment type="subcellular location">
    <subcellularLocation>
        <location evidence="1">Membrane</location>
        <topology evidence="1">Multi-pass membrane protein</topology>
    </subcellularLocation>
</comment>
<comment type="caution">
    <text evidence="10">The sequence shown here is derived from an EMBL/GenBank/DDBJ whole genome shotgun (WGS) entry which is preliminary data.</text>
</comment>
<feature type="transmembrane region" description="Helical" evidence="8">
    <location>
        <begin position="53"/>
        <end position="79"/>
    </location>
</feature>
<protein>
    <submittedName>
        <fullName evidence="10">Magnesium transporter</fullName>
    </submittedName>
</protein>
<dbReference type="InterPro" id="IPR006667">
    <property type="entry name" value="SLC41_membr_dom"/>
</dbReference>
<dbReference type="RefSeq" id="WP_379910565.1">
    <property type="nucleotide sequence ID" value="NZ_JBHSWE010000001.1"/>
</dbReference>
<name>A0ABW2A3K6_9GAMM</name>
<evidence type="ECO:0000256" key="8">
    <source>
        <dbReference type="SAM" id="Phobius"/>
    </source>
</evidence>
<proteinExistence type="inferred from homology"/>
<dbReference type="PANTHER" id="PTHR41394:SF5">
    <property type="entry name" value="SLC41A_MGTE INTEGRAL MEMBRANE DOMAIN-CONTAINING PROTEIN"/>
    <property type="match status" value="1"/>
</dbReference>
<evidence type="ECO:0000256" key="3">
    <source>
        <dbReference type="ARBA" id="ARBA00022448"/>
    </source>
</evidence>
<evidence type="ECO:0000256" key="1">
    <source>
        <dbReference type="ARBA" id="ARBA00004141"/>
    </source>
</evidence>
<accession>A0ABW2A3K6</accession>
<keyword evidence="4 8" id="KW-0812">Transmembrane</keyword>
<evidence type="ECO:0000313" key="10">
    <source>
        <dbReference type="EMBL" id="MFC6672101.1"/>
    </source>
</evidence>
<feature type="transmembrane region" description="Helical" evidence="8">
    <location>
        <begin position="91"/>
        <end position="113"/>
    </location>
</feature>
<evidence type="ECO:0000313" key="11">
    <source>
        <dbReference type="Proteomes" id="UP001596422"/>
    </source>
</evidence>
<organism evidence="10 11">
    <name type="scientific">Marinobacterium aestuariivivens</name>
    <dbReference type="NCBI Taxonomy" id="1698799"/>
    <lineage>
        <taxon>Bacteria</taxon>
        <taxon>Pseudomonadati</taxon>
        <taxon>Pseudomonadota</taxon>
        <taxon>Gammaproteobacteria</taxon>
        <taxon>Oceanospirillales</taxon>
        <taxon>Oceanospirillaceae</taxon>
        <taxon>Marinobacterium</taxon>
    </lineage>
</organism>